<comment type="caution">
    <text evidence="2">The sequence shown here is derived from an EMBL/GenBank/DDBJ whole genome shotgun (WGS) entry which is preliminary data.</text>
</comment>
<name>A0A537JFX6_9BACT</name>
<accession>A0A537JFX6</accession>
<evidence type="ECO:0000256" key="1">
    <source>
        <dbReference type="SAM" id="MobiDB-lite"/>
    </source>
</evidence>
<sequence>MPHESPERGEGGAIGPVERVQERPVPDRQDRARQVLFLELDGPAVDFERGVQKGAGHGLTQRLRGHLVIGRDLPEVLHERLHALSQGRVVSLDVPAEIERTGERQRIAFELPQVLELEELFVD</sequence>
<evidence type="ECO:0000313" key="2">
    <source>
        <dbReference type="EMBL" id="TMI82443.1"/>
    </source>
</evidence>
<dbReference type="EMBL" id="VBAO01000126">
    <property type="protein sequence ID" value="TMI82443.1"/>
    <property type="molecule type" value="Genomic_DNA"/>
</dbReference>
<evidence type="ECO:0000313" key="3">
    <source>
        <dbReference type="Proteomes" id="UP000320048"/>
    </source>
</evidence>
<feature type="region of interest" description="Disordered" evidence="1">
    <location>
        <begin position="1"/>
        <end position="28"/>
    </location>
</feature>
<feature type="non-terminal residue" evidence="2">
    <location>
        <position position="123"/>
    </location>
</feature>
<gene>
    <name evidence="2" type="ORF">E6H04_04710</name>
</gene>
<dbReference type="Proteomes" id="UP000320048">
    <property type="component" value="Unassembled WGS sequence"/>
</dbReference>
<feature type="compositionally biased region" description="Basic and acidic residues" evidence="1">
    <location>
        <begin position="19"/>
        <end position="28"/>
    </location>
</feature>
<proteinExistence type="predicted"/>
<feature type="compositionally biased region" description="Basic and acidic residues" evidence="1">
    <location>
        <begin position="1"/>
        <end position="10"/>
    </location>
</feature>
<reference evidence="2 3" key="1">
    <citation type="journal article" date="2019" name="Nat. Microbiol.">
        <title>Mediterranean grassland soil C-N compound turnover is dependent on rainfall and depth, and is mediated by genomically divergent microorganisms.</title>
        <authorList>
            <person name="Diamond S."/>
            <person name="Andeer P.F."/>
            <person name="Li Z."/>
            <person name="Crits-Christoph A."/>
            <person name="Burstein D."/>
            <person name="Anantharaman K."/>
            <person name="Lane K.R."/>
            <person name="Thomas B.C."/>
            <person name="Pan C."/>
            <person name="Northen T.R."/>
            <person name="Banfield J.F."/>
        </authorList>
    </citation>
    <scope>NUCLEOTIDE SEQUENCE [LARGE SCALE GENOMIC DNA]</scope>
    <source>
        <strain evidence="2">NP_7</strain>
    </source>
</reference>
<protein>
    <submittedName>
        <fullName evidence="2">Uncharacterized protein</fullName>
    </submittedName>
</protein>
<dbReference type="AlphaFoldDB" id="A0A537JFX6"/>
<organism evidence="2 3">
    <name type="scientific">Candidatus Segetimicrobium genomatis</name>
    <dbReference type="NCBI Taxonomy" id="2569760"/>
    <lineage>
        <taxon>Bacteria</taxon>
        <taxon>Bacillati</taxon>
        <taxon>Candidatus Sysuimicrobiota</taxon>
        <taxon>Candidatus Sysuimicrobiia</taxon>
        <taxon>Candidatus Sysuimicrobiales</taxon>
        <taxon>Candidatus Segetimicrobiaceae</taxon>
        <taxon>Candidatus Segetimicrobium</taxon>
    </lineage>
</organism>